<organism evidence="2">
    <name type="scientific">freshwater metagenome</name>
    <dbReference type="NCBI Taxonomy" id="449393"/>
    <lineage>
        <taxon>unclassified sequences</taxon>
        <taxon>metagenomes</taxon>
        <taxon>ecological metagenomes</taxon>
    </lineage>
</organism>
<evidence type="ECO:0000259" key="1">
    <source>
        <dbReference type="Pfam" id="PF01037"/>
    </source>
</evidence>
<proteinExistence type="predicted"/>
<evidence type="ECO:0000313" key="2">
    <source>
        <dbReference type="EMBL" id="CAB4551287.1"/>
    </source>
</evidence>
<dbReference type="Pfam" id="PF01037">
    <property type="entry name" value="AsnC_trans_reg"/>
    <property type="match status" value="1"/>
</dbReference>
<dbReference type="Gene3D" id="3.30.70.920">
    <property type="match status" value="1"/>
</dbReference>
<dbReference type="AlphaFoldDB" id="A0A6J6CIT6"/>
<dbReference type="EMBL" id="CAEZSP010000096">
    <property type="protein sequence ID" value="CAB4551287.1"/>
    <property type="molecule type" value="Genomic_DNA"/>
</dbReference>
<sequence length="83" mass="8720">MRYREGMNVQAYILIQTGVGKASSVAHAIAAIPGVTLAEGITGPYDVIMRAEAATMEDFGRLILSKVQAVPGITRTLTCPVTG</sequence>
<dbReference type="InterPro" id="IPR019887">
    <property type="entry name" value="Tscrpt_reg_AsnC/Lrp_C"/>
</dbReference>
<reference evidence="2" key="1">
    <citation type="submission" date="2020-05" db="EMBL/GenBank/DDBJ databases">
        <authorList>
            <person name="Chiriac C."/>
            <person name="Salcher M."/>
            <person name="Ghai R."/>
            <person name="Kavagutti S V."/>
        </authorList>
    </citation>
    <scope>NUCLEOTIDE SEQUENCE</scope>
</reference>
<dbReference type="InterPro" id="IPR011008">
    <property type="entry name" value="Dimeric_a/b-barrel"/>
</dbReference>
<accession>A0A6J6CIT6</accession>
<name>A0A6J6CIT6_9ZZZZ</name>
<feature type="domain" description="Transcription regulator AsnC/Lrp ligand binding" evidence="1">
    <location>
        <begin position="13"/>
        <end position="81"/>
    </location>
</feature>
<dbReference type="SUPFAM" id="SSF54909">
    <property type="entry name" value="Dimeric alpha+beta barrel"/>
    <property type="match status" value="1"/>
</dbReference>
<gene>
    <name evidence="2" type="ORF">UFOPK1440_01160</name>
</gene>
<protein>
    <submittedName>
        <fullName evidence="2">Unannotated protein</fullName>
    </submittedName>
</protein>